<comment type="subcellular location">
    <subcellularLocation>
        <location evidence="1">Secreted</location>
    </subcellularLocation>
</comment>
<evidence type="ECO:0000256" key="3">
    <source>
        <dbReference type="ARBA" id="ARBA00022729"/>
    </source>
</evidence>
<gene>
    <name evidence="6" type="ORF">Q664_35760</name>
</gene>
<accession>A0A084SLG5</accession>
<dbReference type="AlphaFoldDB" id="A0A084SLG5"/>
<dbReference type="EMBL" id="JPMI01000253">
    <property type="protein sequence ID" value="KFA89300.1"/>
    <property type="molecule type" value="Genomic_DNA"/>
</dbReference>
<dbReference type="Proteomes" id="UP000028547">
    <property type="component" value="Unassembled WGS sequence"/>
</dbReference>
<evidence type="ECO:0000313" key="7">
    <source>
        <dbReference type="Proteomes" id="UP000028547"/>
    </source>
</evidence>
<organism evidence="6 7">
    <name type="scientific">Archangium violaceum Cb vi76</name>
    <dbReference type="NCBI Taxonomy" id="1406225"/>
    <lineage>
        <taxon>Bacteria</taxon>
        <taxon>Pseudomonadati</taxon>
        <taxon>Myxococcota</taxon>
        <taxon>Myxococcia</taxon>
        <taxon>Myxococcales</taxon>
        <taxon>Cystobacterineae</taxon>
        <taxon>Archangiaceae</taxon>
        <taxon>Archangium</taxon>
    </lineage>
</organism>
<dbReference type="NCBIfam" id="NF033679">
    <property type="entry name" value="DNRLRE_dom"/>
    <property type="match status" value="1"/>
</dbReference>
<proteinExistence type="predicted"/>
<dbReference type="GO" id="GO:0005576">
    <property type="term" value="C:extracellular region"/>
    <property type="evidence" value="ECO:0007669"/>
    <property type="project" value="UniProtKB-SubCell"/>
</dbReference>
<evidence type="ECO:0000256" key="4">
    <source>
        <dbReference type="SAM" id="MobiDB-lite"/>
    </source>
</evidence>
<name>A0A084SLG5_9BACT</name>
<comment type="caution">
    <text evidence="6">The sequence shown here is derived from an EMBL/GenBank/DDBJ whole genome shotgun (WGS) entry which is preliminary data.</text>
</comment>
<evidence type="ECO:0000256" key="1">
    <source>
        <dbReference type="ARBA" id="ARBA00004613"/>
    </source>
</evidence>
<keyword evidence="2" id="KW-0964">Secreted</keyword>
<feature type="region of interest" description="Disordered" evidence="4">
    <location>
        <begin position="1"/>
        <end position="34"/>
    </location>
</feature>
<keyword evidence="3" id="KW-0732">Signal</keyword>
<dbReference type="Pfam" id="PF24517">
    <property type="entry name" value="CBM96"/>
    <property type="match status" value="1"/>
</dbReference>
<evidence type="ECO:0000259" key="5">
    <source>
        <dbReference type="Pfam" id="PF24517"/>
    </source>
</evidence>
<sequence>MLLARCGGETGDMAGNSRCQESSALEPRQVDLAPTDDAYVEEGLEEPRSGAERKLVADNLSRRSAFLRFEVPAQPGPVRRATLRLYAMDGSTDGPKLYPATTDWSEDSLTWSQRPSVTGGPLDDVGDVPHGSWVEYDVTSFVTGSGPYGFALTTESRNGVDFASKEHVRLEWAPRLILSVEAPASEECAANP</sequence>
<protein>
    <recommendedName>
        <fullName evidence="5">Carbohydrate-binding module family 96 domain-containing protein</fullName>
    </recommendedName>
</protein>
<evidence type="ECO:0000313" key="6">
    <source>
        <dbReference type="EMBL" id="KFA89300.1"/>
    </source>
</evidence>
<dbReference type="InterPro" id="IPR055372">
    <property type="entry name" value="CBM96"/>
</dbReference>
<reference evidence="6 7" key="1">
    <citation type="submission" date="2014-07" db="EMBL/GenBank/DDBJ databases">
        <title>Draft Genome Sequence of Gephyronic Acid Producer, Cystobacter violaceus Strain Cb vi76.</title>
        <authorList>
            <person name="Stevens D.C."/>
            <person name="Young J."/>
            <person name="Carmichael R."/>
            <person name="Tan J."/>
            <person name="Taylor R.E."/>
        </authorList>
    </citation>
    <scope>NUCLEOTIDE SEQUENCE [LARGE SCALE GENOMIC DNA]</scope>
    <source>
        <strain evidence="6 7">Cb vi76</strain>
    </source>
</reference>
<feature type="domain" description="Carbohydrate-binding module family 96" evidence="5">
    <location>
        <begin position="29"/>
        <end position="178"/>
    </location>
</feature>
<evidence type="ECO:0000256" key="2">
    <source>
        <dbReference type="ARBA" id="ARBA00022525"/>
    </source>
</evidence>